<evidence type="ECO:0000256" key="1">
    <source>
        <dbReference type="ARBA" id="ARBA00023172"/>
    </source>
</evidence>
<keyword evidence="1" id="KW-0233">DNA recombination</keyword>
<dbReference type="RefSeq" id="WP_366295388.1">
    <property type="nucleotide sequence ID" value="NZ_CP159992.1"/>
</dbReference>
<gene>
    <name evidence="2" type="ORF">ABXS70_09155</name>
</gene>
<name>A0AAU8NJQ6_9BACL</name>
<evidence type="ECO:0008006" key="3">
    <source>
        <dbReference type="Google" id="ProtNLM"/>
    </source>
</evidence>
<dbReference type="InterPro" id="IPR011010">
    <property type="entry name" value="DNA_brk_join_enz"/>
</dbReference>
<protein>
    <recommendedName>
        <fullName evidence="3">Integrase</fullName>
    </recommendedName>
</protein>
<dbReference type="EMBL" id="CP159992">
    <property type="protein sequence ID" value="XCP96849.1"/>
    <property type="molecule type" value="Genomic_DNA"/>
</dbReference>
<dbReference type="Gene3D" id="1.10.443.10">
    <property type="entry name" value="Intergrase catalytic core"/>
    <property type="match status" value="1"/>
</dbReference>
<dbReference type="GO" id="GO:0015074">
    <property type="term" value="P:DNA integration"/>
    <property type="evidence" value="ECO:0007669"/>
    <property type="project" value="InterPro"/>
</dbReference>
<accession>A0AAU8NJQ6</accession>
<dbReference type="GO" id="GO:0006310">
    <property type="term" value="P:DNA recombination"/>
    <property type="evidence" value="ECO:0007669"/>
    <property type="project" value="UniProtKB-KW"/>
</dbReference>
<reference evidence="2" key="1">
    <citation type="submission" date="2024-05" db="EMBL/GenBank/DDBJ databases">
        <title>Draft genome assemblies of 36 bacteria isolated from hibernating arctic ground squirrels.</title>
        <authorList>
            <person name="McKee H."/>
            <person name="Mullen L."/>
            <person name="Drown D.M."/>
            <person name="Duddleston K.N."/>
        </authorList>
    </citation>
    <scope>NUCLEOTIDE SEQUENCE</scope>
    <source>
        <strain evidence="2">AN1007</strain>
    </source>
</reference>
<proteinExistence type="predicted"/>
<dbReference type="InterPro" id="IPR013762">
    <property type="entry name" value="Integrase-like_cat_sf"/>
</dbReference>
<dbReference type="SUPFAM" id="SSF56349">
    <property type="entry name" value="DNA breaking-rejoining enzymes"/>
    <property type="match status" value="1"/>
</dbReference>
<sequence length="45" mass="5155">MKFVQEQLGHGSIQITSDVYAHISSKIQKNNMDKFEVFTKGILQD</sequence>
<organism evidence="2">
    <name type="scientific">Paenibacillus sp. AN1007</name>
    <dbReference type="NCBI Taxonomy" id="3151385"/>
    <lineage>
        <taxon>Bacteria</taxon>
        <taxon>Bacillati</taxon>
        <taxon>Bacillota</taxon>
        <taxon>Bacilli</taxon>
        <taxon>Bacillales</taxon>
        <taxon>Paenibacillaceae</taxon>
        <taxon>Paenibacillus</taxon>
    </lineage>
</organism>
<dbReference type="AlphaFoldDB" id="A0AAU8NJQ6"/>
<dbReference type="GO" id="GO:0003677">
    <property type="term" value="F:DNA binding"/>
    <property type="evidence" value="ECO:0007669"/>
    <property type="project" value="InterPro"/>
</dbReference>
<evidence type="ECO:0000313" key="2">
    <source>
        <dbReference type="EMBL" id="XCP96849.1"/>
    </source>
</evidence>